<evidence type="ECO:0000256" key="1">
    <source>
        <dbReference type="SAM" id="Phobius"/>
    </source>
</evidence>
<accession>A0A1Z4JQH5</accession>
<name>A0A1Z4JQH5_LEPBY</name>
<keyword evidence="1" id="KW-0812">Transmembrane</keyword>
<feature type="transmembrane region" description="Helical" evidence="1">
    <location>
        <begin position="60"/>
        <end position="78"/>
    </location>
</feature>
<dbReference type="Proteomes" id="UP000217895">
    <property type="component" value="Chromosome"/>
</dbReference>
<keyword evidence="3" id="KW-1185">Reference proteome</keyword>
<keyword evidence="1" id="KW-1133">Transmembrane helix</keyword>
<dbReference type="AlphaFoldDB" id="A0A1Z4JQH5"/>
<organism evidence="2 3">
    <name type="scientific">Leptolyngbya boryana NIES-2135</name>
    <dbReference type="NCBI Taxonomy" id="1973484"/>
    <lineage>
        <taxon>Bacteria</taxon>
        <taxon>Bacillati</taxon>
        <taxon>Cyanobacteriota</taxon>
        <taxon>Cyanophyceae</taxon>
        <taxon>Leptolyngbyales</taxon>
        <taxon>Leptolyngbyaceae</taxon>
        <taxon>Leptolyngbya group</taxon>
        <taxon>Leptolyngbya</taxon>
    </lineage>
</organism>
<sequence length="344" mass="38768">MKTPYQTVWTPPAQMRDHNGVLLHPDTFFFASPPPEIGAVISASGVGITEELNRSRRTPILQTLLEFVLTMFSSWILLLSSIFYLFLFAILSLVVIAFGFLVGILLNSFGIGSIWAWLGGGLATVLFAWMYITMFRPPRSECSFVGALGIAHYWQTRKGIKGEVLRFSETTGLRKRMTRIYRNGLYHRTSFEYSWNNQPFLSDQPTMKQRFSISGAAPDILVNDAYLFAQAAERVWTAIRLQRAQSEFAQVGVARFSTAKDIDLEVGSGFINVVFRNREPGRIEAQELELTTGNGDLAIRRKTDGQSSGRFNPLAFVNVVFRADEIEDLDVFLRLVNTIVLQKS</sequence>
<keyword evidence="1" id="KW-0472">Membrane</keyword>
<reference evidence="2 3" key="1">
    <citation type="submission" date="2017-06" db="EMBL/GenBank/DDBJ databases">
        <title>Genome sequencing of cyanobaciteial culture collection at National Institute for Environmental Studies (NIES).</title>
        <authorList>
            <person name="Hirose Y."/>
            <person name="Shimura Y."/>
            <person name="Fujisawa T."/>
            <person name="Nakamura Y."/>
            <person name="Kawachi M."/>
        </authorList>
    </citation>
    <scope>NUCLEOTIDE SEQUENCE [LARGE SCALE GENOMIC DNA]</scope>
    <source>
        <strain evidence="2 3">NIES-2135</strain>
    </source>
</reference>
<gene>
    <name evidence="2" type="ORF">NIES2135_57730</name>
</gene>
<evidence type="ECO:0000313" key="2">
    <source>
        <dbReference type="EMBL" id="BAY58898.1"/>
    </source>
</evidence>
<feature type="transmembrane region" description="Helical" evidence="1">
    <location>
        <begin position="114"/>
        <end position="132"/>
    </location>
</feature>
<evidence type="ECO:0000313" key="3">
    <source>
        <dbReference type="Proteomes" id="UP000217895"/>
    </source>
</evidence>
<proteinExistence type="predicted"/>
<feature type="transmembrane region" description="Helical" evidence="1">
    <location>
        <begin position="84"/>
        <end position="107"/>
    </location>
</feature>
<protein>
    <submittedName>
        <fullName evidence="2">Uncharacterized protein</fullName>
    </submittedName>
</protein>
<dbReference type="EMBL" id="AP018203">
    <property type="protein sequence ID" value="BAY58898.1"/>
    <property type="molecule type" value="Genomic_DNA"/>
</dbReference>